<sequence length="126" mass="14045">MFKCSFPFHVDNMQTCRDWLGCSWSVVFLRRLPGSQSVNTKKMLPRVAVAAAAGGGVRSPPVQRDIEVLKYADARTESFIEKKFKNKRHGIETTALISTVRALGTTLQCTIPTSTSLWKACPNQTR</sequence>
<name>T1F1R3_HELRO</name>
<dbReference type="Proteomes" id="UP000015101">
    <property type="component" value="Unassembled WGS sequence"/>
</dbReference>
<evidence type="ECO:0000313" key="2">
    <source>
        <dbReference type="EnsemblMetazoa" id="HelroP169302"/>
    </source>
</evidence>
<accession>T1F1R3</accession>
<dbReference type="EMBL" id="KB096080">
    <property type="protein sequence ID" value="ESO08455.1"/>
    <property type="molecule type" value="Genomic_DNA"/>
</dbReference>
<evidence type="ECO:0000313" key="3">
    <source>
        <dbReference type="Proteomes" id="UP000015101"/>
    </source>
</evidence>
<dbReference type="InParanoid" id="T1F1R3"/>
<keyword evidence="3" id="KW-1185">Reference proteome</keyword>
<reference evidence="3" key="1">
    <citation type="submission" date="2012-12" db="EMBL/GenBank/DDBJ databases">
        <authorList>
            <person name="Hellsten U."/>
            <person name="Grimwood J."/>
            <person name="Chapman J.A."/>
            <person name="Shapiro H."/>
            <person name="Aerts A."/>
            <person name="Otillar R.P."/>
            <person name="Terry A.Y."/>
            <person name="Boore J.L."/>
            <person name="Simakov O."/>
            <person name="Marletaz F."/>
            <person name="Cho S.-J."/>
            <person name="Edsinger-Gonzales E."/>
            <person name="Havlak P."/>
            <person name="Kuo D.-H."/>
            <person name="Larsson T."/>
            <person name="Lv J."/>
            <person name="Arendt D."/>
            <person name="Savage R."/>
            <person name="Osoegawa K."/>
            <person name="de Jong P."/>
            <person name="Lindberg D.R."/>
            <person name="Seaver E.C."/>
            <person name="Weisblat D.A."/>
            <person name="Putnam N.H."/>
            <person name="Grigoriev I.V."/>
            <person name="Rokhsar D.S."/>
        </authorList>
    </citation>
    <scope>NUCLEOTIDE SEQUENCE</scope>
</reference>
<gene>
    <name evidence="2" type="primary">20202763</name>
    <name evidence="1" type="ORF">HELRODRAFT_169302</name>
</gene>
<dbReference type="HOGENOM" id="CLU_1983962_0_0_1"/>
<dbReference type="KEGG" id="hro:HELRODRAFT_169302"/>
<dbReference type="RefSeq" id="XP_009013385.1">
    <property type="nucleotide sequence ID" value="XM_009015137.1"/>
</dbReference>
<dbReference type="AlphaFoldDB" id="T1F1R3"/>
<reference evidence="1 3" key="2">
    <citation type="journal article" date="2013" name="Nature">
        <title>Insights into bilaterian evolution from three spiralian genomes.</title>
        <authorList>
            <person name="Simakov O."/>
            <person name="Marletaz F."/>
            <person name="Cho S.J."/>
            <person name="Edsinger-Gonzales E."/>
            <person name="Havlak P."/>
            <person name="Hellsten U."/>
            <person name="Kuo D.H."/>
            <person name="Larsson T."/>
            <person name="Lv J."/>
            <person name="Arendt D."/>
            <person name="Savage R."/>
            <person name="Osoegawa K."/>
            <person name="de Jong P."/>
            <person name="Grimwood J."/>
            <person name="Chapman J.A."/>
            <person name="Shapiro H."/>
            <person name="Aerts A."/>
            <person name="Otillar R.P."/>
            <person name="Terry A.Y."/>
            <person name="Boore J.L."/>
            <person name="Grigoriev I.V."/>
            <person name="Lindberg D.R."/>
            <person name="Seaver E.C."/>
            <person name="Weisblat D.A."/>
            <person name="Putnam N.H."/>
            <person name="Rokhsar D.S."/>
        </authorList>
    </citation>
    <scope>NUCLEOTIDE SEQUENCE</scope>
</reference>
<organism evidence="2 3">
    <name type="scientific">Helobdella robusta</name>
    <name type="common">Californian leech</name>
    <dbReference type="NCBI Taxonomy" id="6412"/>
    <lineage>
        <taxon>Eukaryota</taxon>
        <taxon>Metazoa</taxon>
        <taxon>Spiralia</taxon>
        <taxon>Lophotrochozoa</taxon>
        <taxon>Annelida</taxon>
        <taxon>Clitellata</taxon>
        <taxon>Hirudinea</taxon>
        <taxon>Rhynchobdellida</taxon>
        <taxon>Glossiphoniidae</taxon>
        <taxon>Helobdella</taxon>
    </lineage>
</organism>
<reference evidence="2" key="3">
    <citation type="submission" date="2015-06" db="UniProtKB">
        <authorList>
            <consortium name="EnsemblMetazoa"/>
        </authorList>
    </citation>
    <scope>IDENTIFICATION</scope>
</reference>
<dbReference type="EMBL" id="AMQM01003258">
    <property type="status" value="NOT_ANNOTATED_CDS"/>
    <property type="molecule type" value="Genomic_DNA"/>
</dbReference>
<proteinExistence type="predicted"/>
<dbReference type="EnsemblMetazoa" id="HelroT169302">
    <property type="protein sequence ID" value="HelroP169302"/>
    <property type="gene ID" value="HelroG169302"/>
</dbReference>
<evidence type="ECO:0000313" key="1">
    <source>
        <dbReference type="EMBL" id="ESO08455.1"/>
    </source>
</evidence>
<protein>
    <submittedName>
        <fullName evidence="1 2">Uncharacterized protein</fullName>
    </submittedName>
</protein>
<dbReference type="CTD" id="20202763"/>
<dbReference type="GeneID" id="20202763"/>